<dbReference type="PANTHER" id="PTHR34002">
    <property type="entry name" value="BLR1656 PROTEIN"/>
    <property type="match status" value="1"/>
</dbReference>
<reference evidence="3 4" key="1">
    <citation type="journal article" date="2019" name="Int. J. Syst. Evol. Microbiol.">
        <title>The Global Catalogue of Microorganisms (GCM) 10K type strain sequencing project: providing services to taxonomists for standard genome sequencing and annotation.</title>
        <authorList>
            <consortium name="The Broad Institute Genomics Platform"/>
            <consortium name="The Broad Institute Genome Sequencing Center for Infectious Disease"/>
            <person name="Wu L."/>
            <person name="Ma J."/>
        </authorList>
    </citation>
    <scope>NUCLEOTIDE SEQUENCE [LARGE SCALE GENOMIC DNA]</scope>
    <source>
        <strain evidence="3 4">JCM 14969</strain>
    </source>
</reference>
<keyword evidence="2" id="KW-0119">Carbohydrate metabolism</keyword>
<dbReference type="SUPFAM" id="SSF49899">
    <property type="entry name" value="Concanavalin A-like lectins/glucanases"/>
    <property type="match status" value="1"/>
</dbReference>
<keyword evidence="4" id="KW-1185">Reference proteome</keyword>
<dbReference type="PANTHER" id="PTHR34002:SF9">
    <property type="entry name" value="XYLOGLUCAN-SPECIFIC ENDO-BETA-1,4-GLUCANASE A"/>
    <property type="match status" value="1"/>
</dbReference>
<evidence type="ECO:0008006" key="5">
    <source>
        <dbReference type="Google" id="ProtNLM"/>
    </source>
</evidence>
<evidence type="ECO:0000313" key="3">
    <source>
        <dbReference type="EMBL" id="GAA1608292.1"/>
    </source>
</evidence>
<evidence type="ECO:0000313" key="4">
    <source>
        <dbReference type="Proteomes" id="UP001500393"/>
    </source>
</evidence>
<comment type="similarity">
    <text evidence="1 2">Belongs to the glycosyl hydrolase 12 (cellulase H) family.</text>
</comment>
<protein>
    <recommendedName>
        <fullName evidence="5">Glycosyl hydrolase family 12</fullName>
    </recommendedName>
</protein>
<organism evidence="3 4">
    <name type="scientific">Kribbella sancticallisti</name>
    <dbReference type="NCBI Taxonomy" id="460087"/>
    <lineage>
        <taxon>Bacteria</taxon>
        <taxon>Bacillati</taxon>
        <taxon>Actinomycetota</taxon>
        <taxon>Actinomycetes</taxon>
        <taxon>Propionibacteriales</taxon>
        <taxon>Kribbellaceae</taxon>
        <taxon>Kribbella</taxon>
    </lineage>
</organism>
<keyword evidence="2" id="KW-0326">Glycosidase</keyword>
<evidence type="ECO:0000256" key="2">
    <source>
        <dbReference type="RuleBase" id="RU361163"/>
    </source>
</evidence>
<dbReference type="Gene3D" id="2.60.120.180">
    <property type="match status" value="1"/>
</dbReference>
<keyword evidence="2" id="KW-0624">Polysaccharide degradation</keyword>
<dbReference type="Pfam" id="PF01670">
    <property type="entry name" value="Glyco_hydro_12"/>
    <property type="match status" value="1"/>
</dbReference>
<proteinExistence type="inferred from homology"/>
<accession>A0ABN2EIA4</accession>
<keyword evidence="2" id="KW-0378">Hydrolase</keyword>
<dbReference type="InterPro" id="IPR013320">
    <property type="entry name" value="ConA-like_dom_sf"/>
</dbReference>
<gene>
    <name evidence="3" type="ORF">GCM10009789_73420</name>
</gene>
<evidence type="ECO:0000256" key="1">
    <source>
        <dbReference type="ARBA" id="ARBA00005519"/>
    </source>
</evidence>
<dbReference type="InterPro" id="IPR002594">
    <property type="entry name" value="GH12"/>
</dbReference>
<dbReference type="Proteomes" id="UP001500393">
    <property type="component" value="Unassembled WGS sequence"/>
</dbReference>
<name>A0ABN2EIA4_9ACTN</name>
<sequence length="217" mass="24562">MKNCTNPVFTTTSTNNQGEGRTFGSYYVHNNMWNNDNGTYTLGACNYDNWYEVAKQPDGTAVRAYPNVHKDYDDVPLSRIQSARFAANTPRCAGCIYNVAFDIWINNNFDNELMIWTENWNQRPAGTQVGTTTIGGKEYQVWKSGGVNSPGGIFTYVSVTPQLSGTMPLQLFFRDLEARKWIPANSTTWQVDYGVEICDTNNTEQRFNFTDFAITES</sequence>
<comment type="caution">
    <text evidence="3">The sequence shown here is derived from an EMBL/GenBank/DDBJ whole genome shotgun (WGS) entry which is preliminary data.</text>
</comment>
<dbReference type="EMBL" id="BAAAOS010000056">
    <property type="protein sequence ID" value="GAA1608292.1"/>
    <property type="molecule type" value="Genomic_DNA"/>
</dbReference>
<dbReference type="InterPro" id="IPR013319">
    <property type="entry name" value="GH11/12"/>
</dbReference>